<sequence length="321" mass="34666">MKLIFAAAVLAAFSSGSFAGELIPVDDSYTVSQRYSAYKKDYPELQLPRLQFEAGQQILFDRLYKKIGDRELHIDVFLPVPARANHQAILLVHGGGWHSGNKSNFYAMADLLAQRGYVVLTPEYRLSPEAAYPAALIDINDAIVWAKGQAGELGFDPAKLAIGGESAGGQMASLLAYSSARPTFKSDPGLDTRVNALIDLDGVLDFTTPLALKFENAAGAKSAAGSWLGGAFETAGAKWRQASAASYVGPQSPPTLVIASSEPRFTAGLEEVKPALERHHIKNAVIAFEHTPHAFWLFEPYVTKITMAIDEFLRPAGAAKR</sequence>
<gene>
    <name evidence="4" type="ORF">GCM10008942_33040</name>
</gene>
<reference evidence="5" key="1">
    <citation type="journal article" date="2019" name="Int. J. Syst. Evol. Microbiol.">
        <title>The Global Catalogue of Microorganisms (GCM) 10K type strain sequencing project: providing services to taxonomists for standard genome sequencing and annotation.</title>
        <authorList>
            <consortium name="The Broad Institute Genomics Platform"/>
            <consortium name="The Broad Institute Genome Sequencing Center for Infectious Disease"/>
            <person name="Wu L."/>
            <person name="Ma J."/>
        </authorList>
    </citation>
    <scope>NUCLEOTIDE SEQUENCE [LARGE SCALE GENOMIC DNA]</scope>
    <source>
        <strain evidence="5">JCM 15089</strain>
    </source>
</reference>
<name>A0ABP3Q2J6_9PROT</name>
<dbReference type="PANTHER" id="PTHR48081:SF13">
    <property type="entry name" value="ALPHA_BETA HYDROLASE"/>
    <property type="match status" value="1"/>
</dbReference>
<dbReference type="InterPro" id="IPR050300">
    <property type="entry name" value="GDXG_lipolytic_enzyme"/>
</dbReference>
<dbReference type="Pfam" id="PF20434">
    <property type="entry name" value="BD-FAE"/>
    <property type="match status" value="1"/>
</dbReference>
<feature type="signal peptide" evidence="2">
    <location>
        <begin position="1"/>
        <end position="19"/>
    </location>
</feature>
<dbReference type="Proteomes" id="UP001499951">
    <property type="component" value="Unassembled WGS sequence"/>
</dbReference>
<feature type="domain" description="BD-FAE-like" evidence="3">
    <location>
        <begin position="74"/>
        <end position="260"/>
    </location>
</feature>
<dbReference type="SUPFAM" id="SSF53474">
    <property type="entry name" value="alpha/beta-Hydrolases"/>
    <property type="match status" value="1"/>
</dbReference>
<keyword evidence="5" id="KW-1185">Reference proteome</keyword>
<proteinExistence type="predicted"/>
<evidence type="ECO:0000256" key="2">
    <source>
        <dbReference type="SAM" id="SignalP"/>
    </source>
</evidence>
<evidence type="ECO:0000313" key="4">
    <source>
        <dbReference type="EMBL" id="GAA0581571.1"/>
    </source>
</evidence>
<evidence type="ECO:0000259" key="3">
    <source>
        <dbReference type="Pfam" id="PF20434"/>
    </source>
</evidence>
<dbReference type="InterPro" id="IPR029058">
    <property type="entry name" value="AB_hydrolase_fold"/>
</dbReference>
<comment type="caution">
    <text evidence="4">The sequence shown here is derived from an EMBL/GenBank/DDBJ whole genome shotgun (WGS) entry which is preliminary data.</text>
</comment>
<dbReference type="RefSeq" id="WP_166935092.1">
    <property type="nucleotide sequence ID" value="NZ_BAAADD010000009.1"/>
</dbReference>
<dbReference type="PANTHER" id="PTHR48081">
    <property type="entry name" value="AB HYDROLASE SUPERFAMILY PROTEIN C4A8.06C"/>
    <property type="match status" value="1"/>
</dbReference>
<dbReference type="InterPro" id="IPR049492">
    <property type="entry name" value="BD-FAE-like_dom"/>
</dbReference>
<protein>
    <recommendedName>
        <fullName evidence="3">BD-FAE-like domain-containing protein</fullName>
    </recommendedName>
</protein>
<organism evidence="4 5">
    <name type="scientific">Rhizomicrobium electricum</name>
    <dbReference type="NCBI Taxonomy" id="480070"/>
    <lineage>
        <taxon>Bacteria</taxon>
        <taxon>Pseudomonadati</taxon>
        <taxon>Pseudomonadota</taxon>
        <taxon>Alphaproteobacteria</taxon>
        <taxon>Micropepsales</taxon>
        <taxon>Micropepsaceae</taxon>
        <taxon>Rhizomicrobium</taxon>
    </lineage>
</organism>
<feature type="chain" id="PRO_5046534125" description="BD-FAE-like domain-containing protein" evidence="2">
    <location>
        <begin position="20"/>
        <end position="321"/>
    </location>
</feature>
<keyword evidence="2" id="KW-0732">Signal</keyword>
<keyword evidence="1" id="KW-0378">Hydrolase</keyword>
<accession>A0ABP3Q2J6</accession>
<evidence type="ECO:0000256" key="1">
    <source>
        <dbReference type="ARBA" id="ARBA00022801"/>
    </source>
</evidence>
<evidence type="ECO:0000313" key="5">
    <source>
        <dbReference type="Proteomes" id="UP001499951"/>
    </source>
</evidence>
<dbReference type="Gene3D" id="3.40.50.1820">
    <property type="entry name" value="alpha/beta hydrolase"/>
    <property type="match status" value="1"/>
</dbReference>
<dbReference type="EMBL" id="BAAADD010000009">
    <property type="protein sequence ID" value="GAA0581571.1"/>
    <property type="molecule type" value="Genomic_DNA"/>
</dbReference>